<dbReference type="EMBL" id="JAGRRH010000024">
    <property type="protein sequence ID" value="KAG7343163.1"/>
    <property type="molecule type" value="Genomic_DNA"/>
</dbReference>
<evidence type="ECO:0000313" key="5">
    <source>
        <dbReference type="EMBL" id="KAG7343163.1"/>
    </source>
</evidence>
<reference evidence="5" key="1">
    <citation type="journal article" date="2021" name="Sci. Rep.">
        <title>Diploid genomic architecture of Nitzschia inconspicua, an elite biomass production diatom.</title>
        <authorList>
            <person name="Oliver A."/>
            <person name="Podell S."/>
            <person name="Pinowska A."/>
            <person name="Traller J.C."/>
            <person name="Smith S.R."/>
            <person name="McClure R."/>
            <person name="Beliaev A."/>
            <person name="Bohutskyi P."/>
            <person name="Hill E.A."/>
            <person name="Rabines A."/>
            <person name="Zheng H."/>
            <person name="Allen L.Z."/>
            <person name="Kuo A."/>
            <person name="Grigoriev I.V."/>
            <person name="Allen A.E."/>
            <person name="Hazlebeck D."/>
            <person name="Allen E.E."/>
        </authorList>
    </citation>
    <scope>NUCLEOTIDE SEQUENCE</scope>
    <source>
        <strain evidence="5">Hildebrandi</strain>
    </source>
</reference>
<dbReference type="GO" id="GO:0005737">
    <property type="term" value="C:cytoplasm"/>
    <property type="evidence" value="ECO:0007669"/>
    <property type="project" value="TreeGrafter"/>
</dbReference>
<evidence type="ECO:0000256" key="2">
    <source>
        <dbReference type="ARBA" id="ARBA00023002"/>
    </source>
</evidence>
<dbReference type="GO" id="GO:0008677">
    <property type="term" value="F:2-dehydropantoate 2-reductase activity"/>
    <property type="evidence" value="ECO:0007669"/>
    <property type="project" value="InterPro"/>
</dbReference>
<dbReference type="InterPro" id="IPR003710">
    <property type="entry name" value="ApbA"/>
</dbReference>
<proteinExistence type="predicted"/>
<dbReference type="Proteomes" id="UP000693970">
    <property type="component" value="Unassembled WGS sequence"/>
</dbReference>
<organism evidence="5 6">
    <name type="scientific">Nitzschia inconspicua</name>
    <dbReference type="NCBI Taxonomy" id="303405"/>
    <lineage>
        <taxon>Eukaryota</taxon>
        <taxon>Sar</taxon>
        <taxon>Stramenopiles</taxon>
        <taxon>Ochrophyta</taxon>
        <taxon>Bacillariophyta</taxon>
        <taxon>Bacillariophyceae</taxon>
        <taxon>Bacillariophycidae</taxon>
        <taxon>Bacillariales</taxon>
        <taxon>Bacillariaceae</taxon>
        <taxon>Nitzschia</taxon>
    </lineage>
</organism>
<evidence type="ECO:0000259" key="4">
    <source>
        <dbReference type="Pfam" id="PF08546"/>
    </source>
</evidence>
<evidence type="ECO:0000313" key="6">
    <source>
        <dbReference type="Proteomes" id="UP000693970"/>
    </source>
</evidence>
<dbReference type="NCBIfam" id="TIGR00745">
    <property type="entry name" value="apbA_panE"/>
    <property type="match status" value="1"/>
</dbReference>
<dbReference type="OrthoDB" id="3609at2759"/>
<keyword evidence="6" id="KW-1185">Reference proteome</keyword>
<dbReference type="PANTHER" id="PTHR21708:SF26">
    <property type="entry name" value="2-DEHYDROPANTOATE 2-REDUCTASE"/>
    <property type="match status" value="1"/>
</dbReference>
<protein>
    <submittedName>
        <fullName evidence="5">2-dehydropantoate 2-reductase</fullName>
    </submittedName>
</protein>
<comment type="caution">
    <text evidence="5">The sequence shown here is derived from an EMBL/GenBank/DDBJ whole genome shotgun (WGS) entry which is preliminary data.</text>
</comment>
<dbReference type="FunFam" id="1.10.1040.10:FF:000017">
    <property type="entry name" value="2-dehydropantoate 2-reductase"/>
    <property type="match status" value="1"/>
</dbReference>
<evidence type="ECO:0000259" key="3">
    <source>
        <dbReference type="Pfam" id="PF02558"/>
    </source>
</evidence>
<sequence length="340" mass="37045">MKILILGAGAVGGYFGGRLVEHLQQHEEVDLEVTFLVRSERSQQILKDGLMLQNPDGSITKISPVVTIPSDDAPSEKENLRSEFDVIVLACKSYGLDGALDAIAPYVHSNVALLPLLNGMAHIEMIQHRFPSATVWGGTCGIVATLDSNSGVIQRMTPSQFVRAGLMEIKKSEDEEAKAVVMTLMRHWKDAGIDAEVSDDILQTMWDKWTFLATAAASTCLMSASLGQILSTDYGQEFLLAVYQECNAVATADGGIQADLDGRQARYRHIFSDKTSIIKASMCRDMESGGPTEADHILGDMIQRATKHGIPTPLIKTAYIKLQIHEAQRQVVATTGTNDK</sequence>
<dbReference type="PANTHER" id="PTHR21708">
    <property type="entry name" value="PROBABLE 2-DEHYDROPANTOATE 2-REDUCTASE"/>
    <property type="match status" value="1"/>
</dbReference>
<dbReference type="Pfam" id="PF02558">
    <property type="entry name" value="ApbA"/>
    <property type="match status" value="1"/>
</dbReference>
<dbReference type="InterPro" id="IPR051402">
    <property type="entry name" value="KPR-Related"/>
</dbReference>
<reference evidence="5" key="2">
    <citation type="submission" date="2021-04" db="EMBL/GenBank/DDBJ databases">
        <authorList>
            <person name="Podell S."/>
        </authorList>
    </citation>
    <scope>NUCLEOTIDE SEQUENCE</scope>
    <source>
        <strain evidence="5">Hildebrandi</strain>
    </source>
</reference>
<feature type="domain" description="Ketopantoate reductase C-terminal" evidence="4">
    <location>
        <begin position="200"/>
        <end position="320"/>
    </location>
</feature>
<dbReference type="InterPro" id="IPR013332">
    <property type="entry name" value="KPR_N"/>
</dbReference>
<gene>
    <name evidence="5" type="ORF">IV203_021108</name>
</gene>
<keyword evidence="2" id="KW-0560">Oxidoreductase</keyword>
<dbReference type="InterPro" id="IPR013752">
    <property type="entry name" value="KPA_reductase"/>
</dbReference>
<dbReference type="GO" id="GO:0015940">
    <property type="term" value="P:pantothenate biosynthetic process"/>
    <property type="evidence" value="ECO:0007669"/>
    <property type="project" value="InterPro"/>
</dbReference>
<feature type="domain" description="Ketopantoate reductase N-terminal" evidence="3">
    <location>
        <begin position="3"/>
        <end position="154"/>
    </location>
</feature>
<dbReference type="Pfam" id="PF08546">
    <property type="entry name" value="ApbA_C"/>
    <property type="match status" value="1"/>
</dbReference>
<dbReference type="AlphaFoldDB" id="A0A9K3KGB0"/>
<accession>A0A9K3KGB0</accession>
<name>A0A9K3KGB0_9STRA</name>
<evidence type="ECO:0000256" key="1">
    <source>
        <dbReference type="ARBA" id="ARBA00022857"/>
    </source>
</evidence>
<keyword evidence="1" id="KW-0521">NADP</keyword>